<dbReference type="EMBL" id="CP017141">
    <property type="protein sequence ID" value="AOM78325.1"/>
    <property type="molecule type" value="Genomic_DNA"/>
</dbReference>
<dbReference type="CDD" id="cd01630">
    <property type="entry name" value="HAD_KDO-like"/>
    <property type="match status" value="1"/>
</dbReference>
<dbReference type="InterPro" id="IPR036412">
    <property type="entry name" value="HAD-like_sf"/>
</dbReference>
<evidence type="ECO:0000313" key="8">
    <source>
        <dbReference type="EMBL" id="AOM78325.1"/>
    </source>
</evidence>
<evidence type="ECO:0000256" key="4">
    <source>
        <dbReference type="ARBA" id="ARBA00022723"/>
    </source>
</evidence>
<dbReference type="SUPFAM" id="SSF56784">
    <property type="entry name" value="HAD-like"/>
    <property type="match status" value="1"/>
</dbReference>
<dbReference type="Proteomes" id="UP000094313">
    <property type="component" value="Chromosome"/>
</dbReference>
<proteinExistence type="inferred from homology"/>
<keyword evidence="6 7" id="KW-0460">Magnesium</keyword>
<dbReference type="SFLD" id="SFLDG01138">
    <property type="entry name" value="C1.6.2:_Deoxy-d-mannose-octulo"/>
    <property type="match status" value="1"/>
</dbReference>
<keyword evidence="9" id="KW-1185">Reference proteome</keyword>
<accession>A0A1D7QI24</accession>
<dbReference type="GO" id="GO:0046872">
    <property type="term" value="F:metal ion binding"/>
    <property type="evidence" value="ECO:0007669"/>
    <property type="project" value="UniProtKB-KW"/>
</dbReference>
<dbReference type="RefSeq" id="WP_069379990.1">
    <property type="nucleotide sequence ID" value="NZ_CP017141.1"/>
</dbReference>
<evidence type="ECO:0000256" key="3">
    <source>
        <dbReference type="ARBA" id="ARBA00011881"/>
    </source>
</evidence>
<keyword evidence="5" id="KW-0378">Hydrolase</keyword>
<dbReference type="Gene3D" id="3.40.50.1000">
    <property type="entry name" value="HAD superfamily/HAD-like"/>
    <property type="match status" value="1"/>
</dbReference>
<dbReference type="PANTHER" id="PTHR21485">
    <property type="entry name" value="HAD SUPERFAMILY MEMBERS CMAS AND KDSC"/>
    <property type="match status" value="1"/>
</dbReference>
<dbReference type="InterPro" id="IPR050793">
    <property type="entry name" value="CMP-NeuNAc_synthase"/>
</dbReference>
<dbReference type="InterPro" id="IPR010023">
    <property type="entry name" value="KdsC_fam"/>
</dbReference>
<dbReference type="SFLD" id="SFLDS00003">
    <property type="entry name" value="Haloacid_Dehalogenase"/>
    <property type="match status" value="1"/>
</dbReference>
<evidence type="ECO:0000256" key="2">
    <source>
        <dbReference type="ARBA" id="ARBA00005893"/>
    </source>
</evidence>
<dbReference type="OrthoDB" id="9805604at2"/>
<evidence type="ECO:0000256" key="7">
    <source>
        <dbReference type="PIRSR" id="PIRSR006118-2"/>
    </source>
</evidence>
<dbReference type="SFLD" id="SFLDG01136">
    <property type="entry name" value="C1.6:_Phosphoserine_Phosphatas"/>
    <property type="match status" value="1"/>
</dbReference>
<organism evidence="8 9">
    <name type="scientific">Pedobacter steynii</name>
    <dbReference type="NCBI Taxonomy" id="430522"/>
    <lineage>
        <taxon>Bacteria</taxon>
        <taxon>Pseudomonadati</taxon>
        <taxon>Bacteroidota</taxon>
        <taxon>Sphingobacteriia</taxon>
        <taxon>Sphingobacteriales</taxon>
        <taxon>Sphingobacteriaceae</taxon>
        <taxon>Pedobacter</taxon>
    </lineage>
</organism>
<evidence type="ECO:0000313" key="9">
    <source>
        <dbReference type="Proteomes" id="UP000094313"/>
    </source>
</evidence>
<comment type="cofactor">
    <cofactor evidence="1 7">
        <name>Mg(2+)</name>
        <dbReference type="ChEBI" id="CHEBI:18420"/>
    </cofactor>
</comment>
<dbReference type="PIRSF" id="PIRSF006118">
    <property type="entry name" value="KDO8-P_Ptase"/>
    <property type="match status" value="1"/>
</dbReference>
<comment type="subunit">
    <text evidence="3">Homotetramer.</text>
</comment>
<protein>
    <submittedName>
        <fullName evidence="8">3-deoxy-D-manno-octulosonate 8-phosphate phosphatase</fullName>
    </submittedName>
</protein>
<gene>
    <name evidence="8" type="ORF">BFS30_14765</name>
</gene>
<dbReference type="InterPro" id="IPR006549">
    <property type="entry name" value="HAD-SF_hydro_IIIA"/>
</dbReference>
<dbReference type="GO" id="GO:0016788">
    <property type="term" value="F:hydrolase activity, acting on ester bonds"/>
    <property type="evidence" value="ECO:0007669"/>
    <property type="project" value="InterPro"/>
</dbReference>
<dbReference type="Pfam" id="PF08282">
    <property type="entry name" value="Hydrolase_3"/>
    <property type="match status" value="1"/>
</dbReference>
<comment type="similarity">
    <text evidence="2">Belongs to the KdsC family.</text>
</comment>
<sequence length="175" mass="19224">MFLQKLKEITTFIFDVDGVLTNGDILASDSGEFLRTFNIKDGYALQLAVKRGYQVGIISGGKGQAMQKRFEGLGIKAIFLGVSDKVTVLESYLEKIQVNTNQVLYMGDDIPDLKVMKMVGLPTCPADAVPEIKAISQYVSPYTGGKTAVRDVIEKVLRVQENWFDEHPSAADSGK</sequence>
<dbReference type="NCBIfam" id="TIGR01662">
    <property type="entry name" value="HAD-SF-IIIA"/>
    <property type="match status" value="1"/>
</dbReference>
<feature type="binding site" evidence="7">
    <location>
        <position position="108"/>
    </location>
    <ligand>
        <name>Mg(2+)</name>
        <dbReference type="ChEBI" id="CHEBI:18420"/>
    </ligand>
</feature>
<feature type="binding site" evidence="7">
    <location>
        <position position="15"/>
    </location>
    <ligand>
        <name>Mg(2+)</name>
        <dbReference type="ChEBI" id="CHEBI:18420"/>
    </ligand>
</feature>
<evidence type="ECO:0000256" key="5">
    <source>
        <dbReference type="ARBA" id="ARBA00022801"/>
    </source>
</evidence>
<feature type="binding site" evidence="7">
    <location>
        <position position="17"/>
    </location>
    <ligand>
        <name>substrate</name>
    </ligand>
</feature>
<dbReference type="KEGG" id="psty:BFS30_14765"/>
<evidence type="ECO:0000256" key="6">
    <source>
        <dbReference type="ARBA" id="ARBA00022842"/>
    </source>
</evidence>
<name>A0A1D7QI24_9SPHI</name>
<dbReference type="GO" id="GO:0008781">
    <property type="term" value="F:N-acylneuraminate cytidylyltransferase activity"/>
    <property type="evidence" value="ECO:0007669"/>
    <property type="project" value="TreeGrafter"/>
</dbReference>
<evidence type="ECO:0000256" key="1">
    <source>
        <dbReference type="ARBA" id="ARBA00001946"/>
    </source>
</evidence>
<dbReference type="FunFam" id="3.40.50.1000:FF:000029">
    <property type="entry name" value="3-deoxy-D-manno-octulosonate 8-phosphate phosphatase KdsC"/>
    <property type="match status" value="1"/>
</dbReference>
<dbReference type="NCBIfam" id="TIGR01670">
    <property type="entry name" value="KdsC-phosphatas"/>
    <property type="match status" value="1"/>
</dbReference>
<dbReference type="AlphaFoldDB" id="A0A1D7QI24"/>
<reference evidence="8 9" key="1">
    <citation type="submission" date="2016-08" db="EMBL/GenBank/DDBJ databases">
        <authorList>
            <person name="Seilhamer J.J."/>
        </authorList>
    </citation>
    <scope>NUCLEOTIDE SEQUENCE [LARGE SCALE GENOMIC DNA]</scope>
    <source>
        <strain evidence="8 9">DX4</strain>
    </source>
</reference>
<keyword evidence="4 7" id="KW-0479">Metal-binding</keyword>
<dbReference type="InterPro" id="IPR023214">
    <property type="entry name" value="HAD_sf"/>
</dbReference>
<dbReference type="PANTHER" id="PTHR21485:SF3">
    <property type="entry name" value="N-ACYLNEURAMINATE CYTIDYLYLTRANSFERASE"/>
    <property type="match status" value="1"/>
</dbReference>